<reference evidence="2 3" key="1">
    <citation type="submission" date="2020-09" db="EMBL/GenBank/DDBJ databases">
        <title>De no assembly of potato wild relative species, Solanum commersonii.</title>
        <authorList>
            <person name="Cho K."/>
        </authorList>
    </citation>
    <scope>NUCLEOTIDE SEQUENCE [LARGE SCALE GENOMIC DNA]</scope>
    <source>
        <strain evidence="2">LZ3.2</strain>
        <tissue evidence="2">Leaf</tissue>
    </source>
</reference>
<dbReference type="Proteomes" id="UP000824120">
    <property type="component" value="Chromosome 5"/>
</dbReference>
<dbReference type="AlphaFoldDB" id="A0A9J5Z0L1"/>
<protein>
    <submittedName>
        <fullName evidence="2">Uncharacterized protein</fullName>
    </submittedName>
</protein>
<evidence type="ECO:0000313" key="3">
    <source>
        <dbReference type="Proteomes" id="UP000824120"/>
    </source>
</evidence>
<evidence type="ECO:0000256" key="1">
    <source>
        <dbReference type="SAM" id="MobiDB-lite"/>
    </source>
</evidence>
<accession>A0A9J5Z0L1</accession>
<dbReference type="EMBL" id="JACXVP010000005">
    <property type="protein sequence ID" value="KAG5605471.1"/>
    <property type="molecule type" value="Genomic_DNA"/>
</dbReference>
<sequence>MQIMTTRKMPIPFGSSSPSPNFKARVTATATCEANFQSTSRKKALLPNLSTKAIEINVARTSAPLVIADEYNDAPEPNPKL</sequence>
<comment type="caution">
    <text evidence="2">The sequence shown here is derived from an EMBL/GenBank/DDBJ whole genome shotgun (WGS) entry which is preliminary data.</text>
</comment>
<proteinExistence type="predicted"/>
<gene>
    <name evidence="2" type="ORF">H5410_026963</name>
</gene>
<feature type="region of interest" description="Disordered" evidence="1">
    <location>
        <begin position="1"/>
        <end position="20"/>
    </location>
</feature>
<evidence type="ECO:0000313" key="2">
    <source>
        <dbReference type="EMBL" id="KAG5605471.1"/>
    </source>
</evidence>
<organism evidence="2 3">
    <name type="scientific">Solanum commersonii</name>
    <name type="common">Commerson's wild potato</name>
    <name type="synonym">Commerson's nightshade</name>
    <dbReference type="NCBI Taxonomy" id="4109"/>
    <lineage>
        <taxon>Eukaryota</taxon>
        <taxon>Viridiplantae</taxon>
        <taxon>Streptophyta</taxon>
        <taxon>Embryophyta</taxon>
        <taxon>Tracheophyta</taxon>
        <taxon>Spermatophyta</taxon>
        <taxon>Magnoliopsida</taxon>
        <taxon>eudicotyledons</taxon>
        <taxon>Gunneridae</taxon>
        <taxon>Pentapetalae</taxon>
        <taxon>asterids</taxon>
        <taxon>lamiids</taxon>
        <taxon>Solanales</taxon>
        <taxon>Solanaceae</taxon>
        <taxon>Solanoideae</taxon>
        <taxon>Solaneae</taxon>
        <taxon>Solanum</taxon>
    </lineage>
</organism>
<name>A0A9J5Z0L1_SOLCO</name>
<keyword evidence="3" id="KW-1185">Reference proteome</keyword>